<evidence type="ECO:0000256" key="13">
    <source>
        <dbReference type="SAM" id="MobiDB-lite"/>
    </source>
</evidence>
<evidence type="ECO:0000256" key="11">
    <source>
        <dbReference type="ARBA" id="ARBA00023136"/>
    </source>
</evidence>
<dbReference type="PROSITE" id="PS50089">
    <property type="entry name" value="ZF_RING_2"/>
    <property type="match status" value="1"/>
</dbReference>
<evidence type="ECO:0000256" key="1">
    <source>
        <dbReference type="ARBA" id="ARBA00000900"/>
    </source>
</evidence>
<dbReference type="GO" id="GO:0061630">
    <property type="term" value="F:ubiquitin protein ligase activity"/>
    <property type="evidence" value="ECO:0007669"/>
    <property type="project" value="UniProtKB-EC"/>
</dbReference>
<dbReference type="PANTHER" id="PTHR45977:SF4">
    <property type="entry name" value="RING-TYPE DOMAIN-CONTAINING PROTEIN"/>
    <property type="match status" value="1"/>
</dbReference>
<dbReference type="Proteomes" id="UP001567538">
    <property type="component" value="Unassembled WGS sequence"/>
</dbReference>
<comment type="catalytic activity">
    <reaction evidence="1">
        <text>S-ubiquitinyl-[E2 ubiquitin-conjugating enzyme]-L-cysteine + [acceptor protein]-L-lysine = [E2 ubiquitin-conjugating enzyme]-L-cysteine + N(6)-ubiquitinyl-[acceptor protein]-L-lysine.</text>
        <dbReference type="EC" id="2.3.2.27"/>
    </reaction>
</comment>
<feature type="domain" description="RING-type" evidence="14">
    <location>
        <begin position="110"/>
        <end position="151"/>
    </location>
</feature>
<keyword evidence="6" id="KW-0479">Metal-binding</keyword>
<dbReference type="EMBL" id="JBEAFC010000002">
    <property type="protein sequence ID" value="KAL1566199.1"/>
    <property type="molecule type" value="Genomic_DNA"/>
</dbReference>
<dbReference type="GO" id="GO:0008270">
    <property type="term" value="F:zinc ion binding"/>
    <property type="evidence" value="ECO:0007669"/>
    <property type="project" value="UniProtKB-KW"/>
</dbReference>
<evidence type="ECO:0000256" key="4">
    <source>
        <dbReference type="ARBA" id="ARBA00022679"/>
    </source>
</evidence>
<dbReference type="SUPFAM" id="SSF57850">
    <property type="entry name" value="RING/U-box"/>
    <property type="match status" value="1"/>
</dbReference>
<keyword evidence="10" id="KW-1133">Transmembrane helix</keyword>
<evidence type="ECO:0000313" key="15">
    <source>
        <dbReference type="EMBL" id="KAL1566199.1"/>
    </source>
</evidence>
<keyword evidence="11" id="KW-0472">Membrane</keyword>
<keyword evidence="15" id="KW-0012">Acyltransferase</keyword>
<proteinExistence type="predicted"/>
<feature type="region of interest" description="Disordered" evidence="13">
    <location>
        <begin position="28"/>
        <end position="54"/>
    </location>
</feature>
<dbReference type="EC" id="2.3.2.27" evidence="3"/>
<evidence type="ECO:0000256" key="8">
    <source>
        <dbReference type="ARBA" id="ARBA00022786"/>
    </source>
</evidence>
<comment type="caution">
    <text evidence="15">The sequence shown here is derived from an EMBL/GenBank/DDBJ whole genome shotgun (WGS) entry which is preliminary data.</text>
</comment>
<name>A0ABD1IEM6_SALDI</name>
<accession>A0ABD1IEM6</accession>
<keyword evidence="16" id="KW-1185">Reference proteome</keyword>
<sequence>MESIAEETAAELEALLWPLPWSDDYFATAEFEEGVDEEDESEDGGGSGEDIDEDTAAAQIVDAVAGYFRTLLREFLDDDDGDEALSRFETCRYNDDGDSVEDGEETEDDCCICLERLRRGVVATLRCRHEFHGGCIGRWLRRGQNFCPLCKARAMY</sequence>
<dbReference type="Pfam" id="PF13639">
    <property type="entry name" value="zf-RING_2"/>
    <property type="match status" value="1"/>
</dbReference>
<keyword evidence="9" id="KW-0862">Zinc</keyword>
<evidence type="ECO:0000256" key="10">
    <source>
        <dbReference type="ARBA" id="ARBA00022989"/>
    </source>
</evidence>
<dbReference type="AlphaFoldDB" id="A0ABD1IEM6"/>
<keyword evidence="8" id="KW-0833">Ubl conjugation pathway</keyword>
<evidence type="ECO:0000256" key="9">
    <source>
        <dbReference type="ARBA" id="ARBA00022833"/>
    </source>
</evidence>
<dbReference type="InterPro" id="IPR013083">
    <property type="entry name" value="Znf_RING/FYVE/PHD"/>
</dbReference>
<evidence type="ECO:0000256" key="12">
    <source>
        <dbReference type="PROSITE-ProRule" id="PRU00175"/>
    </source>
</evidence>
<dbReference type="GO" id="GO:0016020">
    <property type="term" value="C:membrane"/>
    <property type="evidence" value="ECO:0007669"/>
    <property type="project" value="UniProtKB-SubCell"/>
</dbReference>
<comment type="subcellular location">
    <subcellularLocation>
        <location evidence="2">Membrane</location>
        <topology evidence="2">Multi-pass membrane protein</topology>
    </subcellularLocation>
</comment>
<organism evidence="15 16">
    <name type="scientific">Salvia divinorum</name>
    <name type="common">Maria pastora</name>
    <name type="synonym">Diviner's sage</name>
    <dbReference type="NCBI Taxonomy" id="28513"/>
    <lineage>
        <taxon>Eukaryota</taxon>
        <taxon>Viridiplantae</taxon>
        <taxon>Streptophyta</taxon>
        <taxon>Embryophyta</taxon>
        <taxon>Tracheophyta</taxon>
        <taxon>Spermatophyta</taxon>
        <taxon>Magnoliopsida</taxon>
        <taxon>eudicotyledons</taxon>
        <taxon>Gunneridae</taxon>
        <taxon>Pentapetalae</taxon>
        <taxon>asterids</taxon>
        <taxon>lamiids</taxon>
        <taxon>Lamiales</taxon>
        <taxon>Lamiaceae</taxon>
        <taxon>Nepetoideae</taxon>
        <taxon>Mentheae</taxon>
        <taxon>Salviinae</taxon>
        <taxon>Salvia</taxon>
        <taxon>Salvia subgen. Calosphace</taxon>
    </lineage>
</organism>
<protein>
    <recommendedName>
        <fullName evidence="3">RING-type E3 ubiquitin transferase</fullName>
        <ecNumber evidence="3">2.3.2.27</ecNumber>
    </recommendedName>
</protein>
<gene>
    <name evidence="15" type="ORF">AAHA92_01833</name>
</gene>
<evidence type="ECO:0000256" key="7">
    <source>
        <dbReference type="ARBA" id="ARBA00022771"/>
    </source>
</evidence>
<dbReference type="PANTHER" id="PTHR45977">
    <property type="entry name" value="TARGET OF ERK KINASE MPK-1"/>
    <property type="match status" value="1"/>
</dbReference>
<evidence type="ECO:0000256" key="6">
    <source>
        <dbReference type="ARBA" id="ARBA00022723"/>
    </source>
</evidence>
<evidence type="ECO:0000256" key="5">
    <source>
        <dbReference type="ARBA" id="ARBA00022692"/>
    </source>
</evidence>
<dbReference type="SMART" id="SM00184">
    <property type="entry name" value="RING"/>
    <property type="match status" value="1"/>
</dbReference>
<evidence type="ECO:0000256" key="2">
    <source>
        <dbReference type="ARBA" id="ARBA00004141"/>
    </source>
</evidence>
<keyword evidence="4 15" id="KW-0808">Transferase</keyword>
<evidence type="ECO:0000256" key="3">
    <source>
        <dbReference type="ARBA" id="ARBA00012483"/>
    </source>
</evidence>
<reference evidence="15 16" key="1">
    <citation type="submission" date="2024-06" db="EMBL/GenBank/DDBJ databases">
        <title>A chromosome level genome sequence of Diviner's sage (Salvia divinorum).</title>
        <authorList>
            <person name="Ford S.A."/>
            <person name="Ro D.-K."/>
            <person name="Ness R.W."/>
            <person name="Phillips M.A."/>
        </authorList>
    </citation>
    <scope>NUCLEOTIDE SEQUENCE [LARGE SCALE GENOMIC DNA]</scope>
    <source>
        <strain evidence="15">SAF-2024a</strain>
        <tissue evidence="15">Leaf</tissue>
    </source>
</reference>
<keyword evidence="5" id="KW-0812">Transmembrane</keyword>
<evidence type="ECO:0000313" key="16">
    <source>
        <dbReference type="Proteomes" id="UP001567538"/>
    </source>
</evidence>
<keyword evidence="7 12" id="KW-0863">Zinc-finger</keyword>
<dbReference type="Gene3D" id="3.30.40.10">
    <property type="entry name" value="Zinc/RING finger domain, C3HC4 (zinc finger)"/>
    <property type="match status" value="1"/>
</dbReference>
<dbReference type="InterPro" id="IPR001841">
    <property type="entry name" value="Znf_RING"/>
</dbReference>
<evidence type="ECO:0000259" key="14">
    <source>
        <dbReference type="PROSITE" id="PS50089"/>
    </source>
</evidence>
<feature type="compositionally biased region" description="Acidic residues" evidence="13">
    <location>
        <begin position="30"/>
        <end position="54"/>
    </location>
</feature>